<keyword evidence="1" id="KW-0812">Transmembrane</keyword>
<evidence type="ECO:0000313" key="2">
    <source>
        <dbReference type="EMBL" id="KAA0047163.1"/>
    </source>
</evidence>
<sequence length="303" mass="34483">MASRIRVFLDASTKIEREKERRLLSKPRGKKRDPSISIAVLPPSATLVMVAFFVLNLFMFGMAILQLCYGSLCSLEGYGSLCSLEGFVGCEDFEETCAVLTFGVRAPRCNKWAHSDNDRPWVEKPISPHAVRFSQTIGVCVRKTFPIRCLKWADVGREYIKRLFVLDFNDQAMNRFIEHQMLTTFKEFQADCHRHFKKYSESRLTVKEFPSSANDAHTHLVGKEVSPMQTMPMRISALGEAFPMSYQYGVVKASPRAFLPTFFPTSFCTSGYPFPTYFSFLPTFFGVESTPVSCSEINSQRKD</sequence>
<dbReference type="AlphaFoldDB" id="A0A5A7TUB7"/>
<organism evidence="2 3">
    <name type="scientific">Cucumis melo var. makuwa</name>
    <name type="common">Oriental melon</name>
    <dbReference type="NCBI Taxonomy" id="1194695"/>
    <lineage>
        <taxon>Eukaryota</taxon>
        <taxon>Viridiplantae</taxon>
        <taxon>Streptophyta</taxon>
        <taxon>Embryophyta</taxon>
        <taxon>Tracheophyta</taxon>
        <taxon>Spermatophyta</taxon>
        <taxon>Magnoliopsida</taxon>
        <taxon>eudicotyledons</taxon>
        <taxon>Gunneridae</taxon>
        <taxon>Pentapetalae</taxon>
        <taxon>rosids</taxon>
        <taxon>fabids</taxon>
        <taxon>Cucurbitales</taxon>
        <taxon>Cucurbitaceae</taxon>
        <taxon>Benincaseae</taxon>
        <taxon>Cucumis</taxon>
    </lineage>
</organism>
<dbReference type="Proteomes" id="UP000321393">
    <property type="component" value="Unassembled WGS sequence"/>
</dbReference>
<feature type="transmembrane region" description="Helical" evidence="1">
    <location>
        <begin position="36"/>
        <end position="65"/>
    </location>
</feature>
<keyword evidence="1" id="KW-0472">Membrane</keyword>
<keyword evidence="1" id="KW-1133">Transmembrane helix</keyword>
<dbReference type="OrthoDB" id="1921870at2759"/>
<comment type="caution">
    <text evidence="2">The sequence shown here is derived from an EMBL/GenBank/DDBJ whole genome shotgun (WGS) entry which is preliminary data.</text>
</comment>
<protein>
    <submittedName>
        <fullName evidence="2">CACTA en-spm transposon protein</fullName>
    </submittedName>
</protein>
<name>A0A5A7TUB7_CUCMM</name>
<reference evidence="2 3" key="1">
    <citation type="submission" date="2019-08" db="EMBL/GenBank/DDBJ databases">
        <title>Draft genome sequences of two oriental melons (Cucumis melo L. var makuwa).</title>
        <authorList>
            <person name="Kwon S.-Y."/>
        </authorList>
    </citation>
    <scope>NUCLEOTIDE SEQUENCE [LARGE SCALE GENOMIC DNA]</scope>
    <source>
        <strain evidence="3">cv. SW 3</strain>
        <tissue evidence="2">Leaf</tissue>
    </source>
</reference>
<evidence type="ECO:0000313" key="3">
    <source>
        <dbReference type="Proteomes" id="UP000321393"/>
    </source>
</evidence>
<gene>
    <name evidence="2" type="ORF">E6C27_scaffold83G00370</name>
</gene>
<accession>A0A5A7TUB7</accession>
<dbReference type="EMBL" id="SSTE01013280">
    <property type="protein sequence ID" value="KAA0047163.1"/>
    <property type="molecule type" value="Genomic_DNA"/>
</dbReference>
<evidence type="ECO:0000256" key="1">
    <source>
        <dbReference type="SAM" id="Phobius"/>
    </source>
</evidence>
<proteinExistence type="predicted"/>